<evidence type="ECO:0000313" key="1">
    <source>
        <dbReference type="EMBL" id="AYJ85923.1"/>
    </source>
</evidence>
<dbReference type="InterPro" id="IPR009579">
    <property type="entry name" value="DUF1192"/>
</dbReference>
<reference evidence="1 2" key="1">
    <citation type="submission" date="2018-09" db="EMBL/GenBank/DDBJ databases">
        <title>Sphingomonas peninsula sp. nov., isolated from fildes peninsula, Antarctic soil.</title>
        <authorList>
            <person name="Yingchao G."/>
        </authorList>
    </citation>
    <scope>NUCLEOTIDE SEQUENCE [LARGE SCALE GENOMIC DNA]</scope>
    <source>
        <strain evidence="1 2">YZ-8</strain>
    </source>
</reference>
<keyword evidence="2" id="KW-1185">Reference proteome</keyword>
<dbReference type="KEGG" id="spha:D3Y57_07980"/>
<dbReference type="Pfam" id="PF06698">
    <property type="entry name" value="DUF1192"/>
    <property type="match status" value="1"/>
</dbReference>
<sequence length="66" mass="7239">MDTDDISPPPRAGDPLALAVRADLDPLSVAELHARIATLEGEIVRTRAKLDHATRHLSIADELFKR</sequence>
<protein>
    <submittedName>
        <fullName evidence="1">DUF1192 domain-containing protein</fullName>
    </submittedName>
</protein>
<proteinExistence type="predicted"/>
<organism evidence="1 2">
    <name type="scientific">Sphingomonas paeninsulae</name>
    <dbReference type="NCBI Taxonomy" id="2319844"/>
    <lineage>
        <taxon>Bacteria</taxon>
        <taxon>Pseudomonadati</taxon>
        <taxon>Pseudomonadota</taxon>
        <taxon>Alphaproteobacteria</taxon>
        <taxon>Sphingomonadales</taxon>
        <taxon>Sphingomonadaceae</taxon>
        <taxon>Sphingomonas</taxon>
    </lineage>
</organism>
<gene>
    <name evidence="1" type="ORF">D3Y57_07980</name>
</gene>
<dbReference type="EMBL" id="CP032829">
    <property type="protein sequence ID" value="AYJ85923.1"/>
    <property type="molecule type" value="Genomic_DNA"/>
</dbReference>
<accession>A0A494TFY6</accession>
<dbReference type="RefSeq" id="WP_121152548.1">
    <property type="nucleotide sequence ID" value="NZ_CP032829.1"/>
</dbReference>
<dbReference type="Proteomes" id="UP000276254">
    <property type="component" value="Chromosome"/>
</dbReference>
<name>A0A494TFY6_SPHPE</name>
<dbReference type="OrthoDB" id="7173908at2"/>
<dbReference type="AlphaFoldDB" id="A0A494TFY6"/>
<evidence type="ECO:0000313" key="2">
    <source>
        <dbReference type="Proteomes" id="UP000276254"/>
    </source>
</evidence>